<dbReference type="SUPFAM" id="SSF48371">
    <property type="entry name" value="ARM repeat"/>
    <property type="match status" value="1"/>
</dbReference>
<dbReference type="PhylomeDB" id="A0A0D2WK63"/>
<dbReference type="InParanoid" id="A0A0D2WK63"/>
<dbReference type="Pfam" id="PF25567">
    <property type="entry name" value="TPR_SYO1"/>
    <property type="match status" value="1"/>
</dbReference>
<dbReference type="PANTHER" id="PTHR13347:SF1">
    <property type="entry name" value="HEAT REPEAT-CONTAINING PROTEIN 3"/>
    <property type="match status" value="1"/>
</dbReference>
<evidence type="ECO:0000313" key="5">
    <source>
        <dbReference type="Proteomes" id="UP000008743"/>
    </source>
</evidence>
<dbReference type="RefSeq" id="XP_004349866.1">
    <property type="nucleotide sequence ID" value="XM_004349816.2"/>
</dbReference>
<evidence type="ECO:0000259" key="3">
    <source>
        <dbReference type="Pfam" id="PF25567"/>
    </source>
</evidence>
<feature type="domain" description="SYO1-like TPR repeats" evidence="3">
    <location>
        <begin position="533"/>
        <end position="790"/>
    </location>
</feature>
<dbReference type="GO" id="GO:0042273">
    <property type="term" value="P:ribosomal large subunit biogenesis"/>
    <property type="evidence" value="ECO:0007669"/>
    <property type="project" value="TreeGrafter"/>
</dbReference>
<dbReference type="GO" id="GO:0051082">
    <property type="term" value="F:unfolded protein binding"/>
    <property type="evidence" value="ECO:0007669"/>
    <property type="project" value="TreeGrafter"/>
</dbReference>
<dbReference type="InterPro" id="IPR016024">
    <property type="entry name" value="ARM-type_fold"/>
</dbReference>
<protein>
    <recommendedName>
        <fullName evidence="3">SYO1-like TPR repeats domain-containing protein</fullName>
    </recommendedName>
</protein>
<reference evidence="5" key="1">
    <citation type="submission" date="2011-02" db="EMBL/GenBank/DDBJ databases">
        <title>The Genome Sequence of Capsaspora owczarzaki ATCC 30864.</title>
        <authorList>
            <person name="Russ C."/>
            <person name="Cuomo C."/>
            <person name="Burger G."/>
            <person name="Gray M.W."/>
            <person name="Holland P.W.H."/>
            <person name="King N."/>
            <person name="Lang F.B.F."/>
            <person name="Roger A.J."/>
            <person name="Ruiz-Trillo I."/>
            <person name="Young S.K."/>
            <person name="Zeng Q."/>
            <person name="Gargeya S."/>
            <person name="Alvarado L."/>
            <person name="Berlin A."/>
            <person name="Chapman S.B."/>
            <person name="Chen Z."/>
            <person name="Freedman E."/>
            <person name="Gellesch M."/>
            <person name="Goldberg J."/>
            <person name="Griggs A."/>
            <person name="Gujja S."/>
            <person name="Heilman E."/>
            <person name="Heiman D."/>
            <person name="Howarth C."/>
            <person name="Mehta T."/>
            <person name="Neiman D."/>
            <person name="Pearson M."/>
            <person name="Roberts A."/>
            <person name="Saif S."/>
            <person name="Shea T."/>
            <person name="Shenoy N."/>
            <person name="Sisk P."/>
            <person name="Stolte C."/>
            <person name="Sykes S."/>
            <person name="White J."/>
            <person name="Yandava C."/>
            <person name="Haas B."/>
            <person name="Nusbaum C."/>
            <person name="Birren B."/>
        </authorList>
    </citation>
    <scope>NUCLEOTIDE SEQUENCE</scope>
    <source>
        <strain evidence="5">ATCC 30864</strain>
    </source>
</reference>
<dbReference type="eggNOG" id="ENOG502QWR9">
    <property type="taxonomic scope" value="Eukaryota"/>
</dbReference>
<keyword evidence="5" id="KW-1185">Reference proteome</keyword>
<proteinExistence type="inferred from homology"/>
<feature type="region of interest" description="Disordered" evidence="2">
    <location>
        <begin position="1"/>
        <end position="44"/>
    </location>
</feature>
<evidence type="ECO:0000256" key="1">
    <source>
        <dbReference type="ARBA" id="ARBA00049983"/>
    </source>
</evidence>
<dbReference type="OrthoDB" id="288703at2759"/>
<dbReference type="InterPro" id="IPR052616">
    <property type="entry name" value="SYO1-like"/>
</dbReference>
<dbReference type="InterPro" id="IPR000225">
    <property type="entry name" value="Armadillo"/>
</dbReference>
<dbReference type="OMA" id="ENELHAD"/>
<evidence type="ECO:0000313" key="4">
    <source>
        <dbReference type="EMBL" id="KJE89948.1"/>
    </source>
</evidence>
<gene>
    <name evidence="4" type="ORF">CAOG_001346</name>
</gene>
<dbReference type="Gene3D" id="1.25.10.10">
    <property type="entry name" value="Leucine-rich Repeat Variant"/>
    <property type="match status" value="1"/>
</dbReference>
<dbReference type="GO" id="GO:0006606">
    <property type="term" value="P:protein import into nucleus"/>
    <property type="evidence" value="ECO:0007669"/>
    <property type="project" value="TreeGrafter"/>
</dbReference>
<evidence type="ECO:0000256" key="2">
    <source>
        <dbReference type="SAM" id="MobiDB-lite"/>
    </source>
</evidence>
<dbReference type="AlphaFoldDB" id="A0A0D2WK63"/>
<dbReference type="InterPro" id="IPR011989">
    <property type="entry name" value="ARM-like"/>
</dbReference>
<dbReference type="EMBL" id="KE346361">
    <property type="protein sequence ID" value="KJE89948.1"/>
    <property type="molecule type" value="Genomic_DNA"/>
</dbReference>
<sequence length="791" mass="82819">MGKLPVQRTKARNMAQTPAGLITIESAQAQSESDEQQQLETHSSHVDENPALLLDGTAGDAAAAAASSSSSSSALGSSILSVPGAIAGRVSVPTDQEGLFDDSHVDAFGAPIVSNAGSSAAAAISAAMHASGAQAALSDLESAGARDGTARGTPKGITDLLALLTSSEPSEREYACGGVAHLVLDAAEALPAIVRLNGVPAILACFHDPELAVRLEAAGAVRNICLVSGPDGCQTLVGMGLVPLVMEAIAAASQLMVSNAQTAALVASAAPSEDQAEQARETQMIAEQVAEHLEHLINILLQMCENSEAAVALFHESQLITLLVQLVGTFQTVPMTLALVAAQCVQTVTDDSATALTAFSYNASLTRTLDDTLTVLLTSADANAQVLTGVQSQFMVVVAGALQNVHTAWPAEQYAAIQAHVLHALQYALSKDVIAAVTGLVSQLSSIEAAANTPHRFANAQSPTVAVEASLSSVQMALEVLTNLCSVDGSEDGTWEDVAEDAPGDVDEEVELTAEQIEQASAGEQQQQLPEALLAALYSHGIPQRIVTLASTVPASLFQLMWSHRIGRTLMDRLATVQSRALSFLSNLISFSSIEYTTQSLGIPTIGTLWQQLLVERANIASKTGYGLEELHDSITAALWAVVRRVKQSCPTAPLETTPAQIHELYTFGRASENEAVRINVVGIVGVLAQLFEQAAMLGDIALGLLAVVTEDASLVVVAEALDVIFDAFAEPEVNQAISHANLVATLQQIAPVFKQRIRAERRSLPSDAVGRLSDVQLNLSRFIKYKQAQA</sequence>
<accession>A0A0D2WK63</accession>
<name>A0A0D2WK63_CAPO3</name>
<dbReference type="STRING" id="595528.A0A0D2WK63"/>
<dbReference type="PANTHER" id="PTHR13347">
    <property type="entry name" value="HEAT REPEAT-CONTAINING PROTEIN 3"/>
    <property type="match status" value="1"/>
</dbReference>
<comment type="similarity">
    <text evidence="1">Belongs to the nuclear import and ribosome assembly adapter family.</text>
</comment>
<dbReference type="Proteomes" id="UP000008743">
    <property type="component" value="Unassembled WGS sequence"/>
</dbReference>
<organism evidence="4 5">
    <name type="scientific">Capsaspora owczarzaki (strain ATCC 30864)</name>
    <dbReference type="NCBI Taxonomy" id="595528"/>
    <lineage>
        <taxon>Eukaryota</taxon>
        <taxon>Filasterea</taxon>
        <taxon>Capsaspora</taxon>
    </lineage>
</organism>
<dbReference type="InterPro" id="IPR057990">
    <property type="entry name" value="TPR_SYO1"/>
</dbReference>
<dbReference type="Pfam" id="PF00514">
    <property type="entry name" value="Arm"/>
    <property type="match status" value="1"/>
</dbReference>